<sequence>MKLLISGHREAVGAPEPHAIGAKRGKTLPFKLNKLGVWRKIRYPPHTIFNPFTVVELSASLPMGPHASPLVEPSILRRLHRQWFCRCIRHFFAGSTNCCYICGTTN</sequence>
<dbReference type="AlphaFoldDB" id="A0A392MAJ3"/>
<dbReference type="EMBL" id="LXQA010006369">
    <property type="protein sequence ID" value="MCH84169.1"/>
    <property type="molecule type" value="Genomic_DNA"/>
</dbReference>
<name>A0A392MAJ3_9FABA</name>
<dbReference type="Proteomes" id="UP000265520">
    <property type="component" value="Unassembled WGS sequence"/>
</dbReference>
<organism evidence="1 2">
    <name type="scientific">Trifolium medium</name>
    <dbReference type="NCBI Taxonomy" id="97028"/>
    <lineage>
        <taxon>Eukaryota</taxon>
        <taxon>Viridiplantae</taxon>
        <taxon>Streptophyta</taxon>
        <taxon>Embryophyta</taxon>
        <taxon>Tracheophyta</taxon>
        <taxon>Spermatophyta</taxon>
        <taxon>Magnoliopsida</taxon>
        <taxon>eudicotyledons</taxon>
        <taxon>Gunneridae</taxon>
        <taxon>Pentapetalae</taxon>
        <taxon>rosids</taxon>
        <taxon>fabids</taxon>
        <taxon>Fabales</taxon>
        <taxon>Fabaceae</taxon>
        <taxon>Papilionoideae</taxon>
        <taxon>50 kb inversion clade</taxon>
        <taxon>NPAAA clade</taxon>
        <taxon>Hologalegina</taxon>
        <taxon>IRL clade</taxon>
        <taxon>Trifolieae</taxon>
        <taxon>Trifolium</taxon>
    </lineage>
</organism>
<evidence type="ECO:0000313" key="1">
    <source>
        <dbReference type="EMBL" id="MCH84169.1"/>
    </source>
</evidence>
<keyword evidence="2" id="KW-1185">Reference proteome</keyword>
<proteinExistence type="predicted"/>
<accession>A0A392MAJ3</accession>
<evidence type="ECO:0000313" key="2">
    <source>
        <dbReference type="Proteomes" id="UP000265520"/>
    </source>
</evidence>
<reference evidence="1 2" key="1">
    <citation type="journal article" date="2018" name="Front. Plant Sci.">
        <title>Red Clover (Trifolium pratense) and Zigzag Clover (T. medium) - A Picture of Genomic Similarities and Differences.</title>
        <authorList>
            <person name="Dluhosova J."/>
            <person name="Istvanek J."/>
            <person name="Nedelnik J."/>
            <person name="Repkova J."/>
        </authorList>
    </citation>
    <scope>NUCLEOTIDE SEQUENCE [LARGE SCALE GENOMIC DNA]</scope>
    <source>
        <strain evidence="2">cv. 10/8</strain>
        <tissue evidence="1">Leaf</tissue>
    </source>
</reference>
<gene>
    <name evidence="1" type="ORF">A2U01_0005000</name>
</gene>
<protein>
    <submittedName>
        <fullName evidence="1">Uncharacterized protein</fullName>
    </submittedName>
</protein>
<comment type="caution">
    <text evidence="1">The sequence shown here is derived from an EMBL/GenBank/DDBJ whole genome shotgun (WGS) entry which is preliminary data.</text>
</comment>